<name>A0A2P4SHB6_BAMTH</name>
<evidence type="ECO:0000313" key="7">
    <source>
        <dbReference type="Proteomes" id="UP000237246"/>
    </source>
</evidence>
<dbReference type="EMBL" id="PPHD01048612">
    <property type="protein sequence ID" value="POI23491.1"/>
    <property type="molecule type" value="Genomic_DNA"/>
</dbReference>
<feature type="non-terminal residue" evidence="6">
    <location>
        <position position="53"/>
    </location>
</feature>
<reference evidence="6 7" key="1">
    <citation type="submission" date="2018-01" db="EMBL/GenBank/DDBJ databases">
        <title>Comparison of the Chinese Bamboo Partridge and Red Junglefowl genome sequences highlights the importance of demography in genome evolution.</title>
        <authorList>
            <person name="Tiley G.P."/>
            <person name="Kimball R.T."/>
            <person name="Braun E.L."/>
            <person name="Burleigh J.G."/>
        </authorList>
    </citation>
    <scope>NUCLEOTIDE SEQUENCE [LARGE SCALE GENOMIC DNA]</scope>
    <source>
        <strain evidence="6">RTK389</strain>
        <tissue evidence="6">Blood</tissue>
    </source>
</reference>
<dbReference type="GO" id="GO:0061061">
    <property type="term" value="P:muscle structure development"/>
    <property type="evidence" value="ECO:0007669"/>
    <property type="project" value="TreeGrafter"/>
</dbReference>
<keyword evidence="4" id="KW-0206">Cytoskeleton</keyword>
<dbReference type="PROSITE" id="PS50106">
    <property type="entry name" value="PDZ"/>
    <property type="match status" value="1"/>
</dbReference>
<evidence type="ECO:0000259" key="5">
    <source>
        <dbReference type="PROSITE" id="PS50106"/>
    </source>
</evidence>
<sequence length="53" mass="5510">MSTINPGSKAALANLCPGDIILAINGESTEAMTHLEAQNKIKACVEQLLLSVS</sequence>
<dbReference type="Gene3D" id="2.30.42.10">
    <property type="match status" value="1"/>
</dbReference>
<keyword evidence="3" id="KW-0479">Metal-binding</keyword>
<organism evidence="6 7">
    <name type="scientific">Bambusicola thoracicus</name>
    <name type="common">Chinese bamboo-partridge</name>
    <name type="synonym">Perdix thoracica</name>
    <dbReference type="NCBI Taxonomy" id="9083"/>
    <lineage>
        <taxon>Eukaryota</taxon>
        <taxon>Metazoa</taxon>
        <taxon>Chordata</taxon>
        <taxon>Craniata</taxon>
        <taxon>Vertebrata</taxon>
        <taxon>Euteleostomi</taxon>
        <taxon>Archelosauria</taxon>
        <taxon>Archosauria</taxon>
        <taxon>Dinosauria</taxon>
        <taxon>Saurischia</taxon>
        <taxon>Theropoda</taxon>
        <taxon>Coelurosauria</taxon>
        <taxon>Aves</taxon>
        <taxon>Neognathae</taxon>
        <taxon>Galloanserae</taxon>
        <taxon>Galliformes</taxon>
        <taxon>Phasianidae</taxon>
        <taxon>Perdicinae</taxon>
        <taxon>Bambusicola</taxon>
    </lineage>
</organism>
<keyword evidence="3" id="KW-0862">Zinc</keyword>
<dbReference type="FunFam" id="2.30.42.10:FF:000055">
    <property type="entry name" value="PDZ and LIM domain protein 3"/>
    <property type="match status" value="1"/>
</dbReference>
<keyword evidence="2" id="KW-0963">Cytoplasm</keyword>
<evidence type="ECO:0000256" key="3">
    <source>
        <dbReference type="ARBA" id="ARBA00023038"/>
    </source>
</evidence>
<dbReference type="Proteomes" id="UP000237246">
    <property type="component" value="Unassembled WGS sequence"/>
</dbReference>
<dbReference type="GO" id="GO:0005912">
    <property type="term" value="C:adherens junction"/>
    <property type="evidence" value="ECO:0007669"/>
    <property type="project" value="TreeGrafter"/>
</dbReference>
<keyword evidence="3" id="KW-0440">LIM domain</keyword>
<comment type="subcellular location">
    <subcellularLocation>
        <location evidence="1">Cytoplasm</location>
        <location evidence="1">Cytoskeleton</location>
    </subcellularLocation>
</comment>
<dbReference type="InterPro" id="IPR036034">
    <property type="entry name" value="PDZ_sf"/>
</dbReference>
<protein>
    <recommendedName>
        <fullName evidence="5">PDZ domain-containing protein</fullName>
    </recommendedName>
</protein>
<dbReference type="InterPro" id="IPR001478">
    <property type="entry name" value="PDZ"/>
</dbReference>
<dbReference type="GO" id="GO:0003779">
    <property type="term" value="F:actin binding"/>
    <property type="evidence" value="ECO:0007669"/>
    <property type="project" value="TreeGrafter"/>
</dbReference>
<dbReference type="InterPro" id="IPR050604">
    <property type="entry name" value="PDZ-LIM_domain"/>
</dbReference>
<comment type="caution">
    <text evidence="6">The sequence shown here is derived from an EMBL/GenBank/DDBJ whole genome shotgun (WGS) entry which is preliminary data.</text>
</comment>
<dbReference type="GO" id="GO:0001725">
    <property type="term" value="C:stress fiber"/>
    <property type="evidence" value="ECO:0007669"/>
    <property type="project" value="TreeGrafter"/>
</dbReference>
<dbReference type="GO" id="GO:0030018">
    <property type="term" value="C:Z disc"/>
    <property type="evidence" value="ECO:0007669"/>
    <property type="project" value="TreeGrafter"/>
</dbReference>
<accession>A0A2P4SHB6</accession>
<dbReference type="PANTHER" id="PTHR24214:SF6">
    <property type="entry name" value="PDZ AND LIM DOMAIN PROTEIN 4"/>
    <property type="match status" value="1"/>
</dbReference>
<evidence type="ECO:0000256" key="1">
    <source>
        <dbReference type="ARBA" id="ARBA00004245"/>
    </source>
</evidence>
<dbReference type="SUPFAM" id="SSF50156">
    <property type="entry name" value="PDZ domain-like"/>
    <property type="match status" value="1"/>
</dbReference>
<dbReference type="GO" id="GO:0030036">
    <property type="term" value="P:actin cytoskeleton organization"/>
    <property type="evidence" value="ECO:0007669"/>
    <property type="project" value="TreeGrafter"/>
</dbReference>
<dbReference type="GO" id="GO:0007507">
    <property type="term" value="P:heart development"/>
    <property type="evidence" value="ECO:0007669"/>
    <property type="project" value="TreeGrafter"/>
</dbReference>
<gene>
    <name evidence="6" type="ORF">CIB84_012760</name>
</gene>
<evidence type="ECO:0000256" key="4">
    <source>
        <dbReference type="ARBA" id="ARBA00023212"/>
    </source>
</evidence>
<keyword evidence="7" id="KW-1185">Reference proteome</keyword>
<evidence type="ECO:0000313" key="6">
    <source>
        <dbReference type="EMBL" id="POI23491.1"/>
    </source>
</evidence>
<dbReference type="PANTHER" id="PTHR24214">
    <property type="entry name" value="PDZ AND LIM DOMAIN PROTEIN ZASP"/>
    <property type="match status" value="1"/>
</dbReference>
<dbReference type="GO" id="GO:0031941">
    <property type="term" value="C:filamentous actin"/>
    <property type="evidence" value="ECO:0007669"/>
    <property type="project" value="TreeGrafter"/>
</dbReference>
<evidence type="ECO:0000256" key="2">
    <source>
        <dbReference type="ARBA" id="ARBA00022490"/>
    </source>
</evidence>
<feature type="domain" description="PDZ" evidence="5">
    <location>
        <begin position="1"/>
        <end position="53"/>
    </location>
</feature>
<dbReference type="OrthoDB" id="44841at2759"/>
<proteinExistence type="predicted"/>
<dbReference type="GO" id="GO:0051371">
    <property type="term" value="F:muscle alpha-actinin binding"/>
    <property type="evidence" value="ECO:0007669"/>
    <property type="project" value="TreeGrafter"/>
</dbReference>
<dbReference type="Pfam" id="PF00595">
    <property type="entry name" value="PDZ"/>
    <property type="match status" value="1"/>
</dbReference>
<dbReference type="AlphaFoldDB" id="A0A2P4SHB6"/>